<keyword evidence="2" id="KW-0297">G-protein coupled receptor</keyword>
<keyword evidence="3" id="KW-0675">Receptor</keyword>
<dbReference type="GO" id="GO:0070915">
    <property type="term" value="F:lysophosphatidic acid receptor activity"/>
    <property type="evidence" value="ECO:0007669"/>
    <property type="project" value="TreeGrafter"/>
</dbReference>
<dbReference type="Gene3D" id="1.20.1070.10">
    <property type="entry name" value="Rhodopsin 7-helix transmembrane proteins"/>
    <property type="match status" value="1"/>
</dbReference>
<dbReference type="GO" id="GO:0005886">
    <property type="term" value="C:plasma membrane"/>
    <property type="evidence" value="ECO:0007669"/>
    <property type="project" value="TreeGrafter"/>
</dbReference>
<keyword evidence="9" id="KW-1185">Reference proteome</keyword>
<dbReference type="PANTHER" id="PTHR24232:SF41">
    <property type="entry name" value="LYSOPHOSPHATIDIC ACID RECEPTOR 4"/>
    <property type="match status" value="1"/>
</dbReference>
<evidence type="ECO:0000256" key="3">
    <source>
        <dbReference type="ARBA" id="ARBA00023170"/>
    </source>
</evidence>
<comment type="subcellular location">
    <subcellularLocation>
        <location evidence="1">Membrane</location>
        <topology evidence="1">Multi-pass membrane protein</topology>
    </subcellularLocation>
</comment>
<dbReference type="GO" id="GO:0007200">
    <property type="term" value="P:phospholipase C-activating G protein-coupled receptor signaling pathway"/>
    <property type="evidence" value="ECO:0007669"/>
    <property type="project" value="TreeGrafter"/>
</dbReference>
<name>A0A4V6XZ55_COLLU</name>
<keyword evidence="7" id="KW-1133">Transmembrane helix</keyword>
<keyword evidence="5" id="KW-0807">Transducer</keyword>
<dbReference type="SUPFAM" id="SSF81321">
    <property type="entry name" value="Family A G protein-coupled receptor-like"/>
    <property type="match status" value="1"/>
</dbReference>
<organism evidence="8 9">
    <name type="scientific">Collichthys lucidus</name>
    <name type="common">Big head croaker</name>
    <name type="synonym">Sciaena lucida</name>
    <dbReference type="NCBI Taxonomy" id="240159"/>
    <lineage>
        <taxon>Eukaryota</taxon>
        <taxon>Metazoa</taxon>
        <taxon>Chordata</taxon>
        <taxon>Craniata</taxon>
        <taxon>Vertebrata</taxon>
        <taxon>Euteleostomi</taxon>
        <taxon>Actinopterygii</taxon>
        <taxon>Neopterygii</taxon>
        <taxon>Teleostei</taxon>
        <taxon>Neoteleostei</taxon>
        <taxon>Acanthomorphata</taxon>
        <taxon>Eupercaria</taxon>
        <taxon>Sciaenidae</taxon>
        <taxon>Collichthys</taxon>
    </lineage>
</organism>
<feature type="transmembrane region" description="Helical" evidence="7">
    <location>
        <begin position="71"/>
        <end position="94"/>
    </location>
</feature>
<feature type="transmembrane region" description="Helical" evidence="7">
    <location>
        <begin position="26"/>
        <end position="50"/>
    </location>
</feature>
<gene>
    <name evidence="8" type="ORF">D9C73_026711</name>
</gene>
<dbReference type="PANTHER" id="PTHR24232">
    <property type="entry name" value="G-PROTEIN COUPLED RECEPTOR"/>
    <property type="match status" value="1"/>
</dbReference>
<proteinExistence type="predicted"/>
<dbReference type="AlphaFoldDB" id="A0A4V6XZ55"/>
<feature type="transmembrane region" description="Helical" evidence="7">
    <location>
        <begin position="233"/>
        <end position="253"/>
    </location>
</feature>
<dbReference type="EMBL" id="CM014101">
    <property type="protein sequence ID" value="TKS93302.1"/>
    <property type="molecule type" value="Genomic_DNA"/>
</dbReference>
<evidence type="ECO:0000256" key="7">
    <source>
        <dbReference type="SAM" id="Phobius"/>
    </source>
</evidence>
<reference evidence="8 9" key="1">
    <citation type="submission" date="2019-01" db="EMBL/GenBank/DDBJ databases">
        <title>Genome Assembly of Collichthys lucidus.</title>
        <authorList>
            <person name="Cai M."/>
            <person name="Xiao S."/>
        </authorList>
    </citation>
    <scope>NUCLEOTIDE SEQUENCE [LARGE SCALE GENOMIC DNA]</scope>
    <source>
        <strain evidence="8">JT15FE1705JMU</strain>
        <tissue evidence="8">Muscle</tissue>
    </source>
</reference>
<keyword evidence="7" id="KW-0812">Transmembrane</keyword>
<dbReference type="Proteomes" id="UP000298787">
    <property type="component" value="Chromosome 24"/>
</dbReference>
<keyword evidence="4" id="KW-0325">Glycoprotein</keyword>
<evidence type="ECO:0000256" key="5">
    <source>
        <dbReference type="ARBA" id="ARBA00023224"/>
    </source>
</evidence>
<evidence type="ECO:0000256" key="6">
    <source>
        <dbReference type="SAM" id="MobiDB-lite"/>
    </source>
</evidence>
<accession>A0A4V6XZ55</accession>
<evidence type="ECO:0000313" key="9">
    <source>
        <dbReference type="Proteomes" id="UP000298787"/>
    </source>
</evidence>
<keyword evidence="7" id="KW-0472">Membrane</keyword>
<feature type="compositionally biased region" description="Polar residues" evidence="6">
    <location>
        <begin position="338"/>
        <end position="350"/>
    </location>
</feature>
<evidence type="ECO:0000256" key="2">
    <source>
        <dbReference type="ARBA" id="ARBA00023040"/>
    </source>
</evidence>
<dbReference type="STRING" id="240159.A0A4V6XZ55"/>
<sequence length="350" mass="38979">MSVNSSTNSSSSHQSHDSSMTKECTYTFTAVFIVYILLLPLFILVLFIGYQRWRKQRSVATAPMTSHSDVFTFHMAVLELISTFGSSIYCYGLYANQRKEMLYGLHLYLLSSPGQTLFHLLTCVDRYLAVVHPVTYLRLRQAGGVRIRNISIGNMSSSSSSSSSSFFVDLSSNSSFNPFNECFITRMNIYIFSAFSVTNLLLLPVFISVLYLGLQRWRKQRSTSTASTSHSDIFTYHCVILQLNELFGFVLYFCGSYMDLRDVALTGFCVSSATNLGQALFHVLTCVERYLAVVHPVTYLGLKQTRGVKIRNISIGSFLFSALSGVQDRGARVGTGNGSTNQSRGLSTPS</sequence>
<dbReference type="GO" id="GO:0035025">
    <property type="term" value="P:positive regulation of Rho protein signal transduction"/>
    <property type="evidence" value="ECO:0007669"/>
    <property type="project" value="TreeGrafter"/>
</dbReference>
<evidence type="ECO:0000256" key="1">
    <source>
        <dbReference type="ARBA" id="ARBA00004141"/>
    </source>
</evidence>
<feature type="transmembrane region" description="Helical" evidence="7">
    <location>
        <begin position="189"/>
        <end position="212"/>
    </location>
</feature>
<protein>
    <recommendedName>
        <fullName evidence="10">G-protein coupled receptors family 1 profile domain-containing protein</fullName>
    </recommendedName>
</protein>
<evidence type="ECO:0000256" key="4">
    <source>
        <dbReference type="ARBA" id="ARBA00023180"/>
    </source>
</evidence>
<evidence type="ECO:0008006" key="10">
    <source>
        <dbReference type="Google" id="ProtNLM"/>
    </source>
</evidence>
<feature type="region of interest" description="Disordered" evidence="6">
    <location>
        <begin position="331"/>
        <end position="350"/>
    </location>
</feature>
<evidence type="ECO:0000313" key="8">
    <source>
        <dbReference type="EMBL" id="TKS93302.1"/>
    </source>
</evidence>